<sequence length="117" mass="13504">MAPRSKRPITNQNNARKRRQINLIDYQQPENGTSDTFFDTRAVMDEAVVNEDVDAHLIEEEMYVEEVFWDNGDIAEKLQTLRTSYDSEADKNLKYTTRPGGSELPLILICDESSLNY</sequence>
<comment type="caution">
    <text evidence="1">The sequence shown here is derived from an EMBL/GenBank/DDBJ whole genome shotgun (WGS) entry which is preliminary data.</text>
</comment>
<gene>
    <name evidence="1" type="ORF">V1525DRAFT_455294</name>
</gene>
<protein>
    <submittedName>
        <fullName evidence="1">Uncharacterized protein</fullName>
    </submittedName>
</protein>
<proteinExistence type="predicted"/>
<keyword evidence="2" id="KW-1185">Reference proteome</keyword>
<reference evidence="2" key="1">
    <citation type="journal article" date="2024" name="Front. Bioeng. Biotechnol.">
        <title>Genome-scale model development and genomic sequencing of the oleaginous clade Lipomyces.</title>
        <authorList>
            <person name="Czajka J.J."/>
            <person name="Han Y."/>
            <person name="Kim J."/>
            <person name="Mondo S.J."/>
            <person name="Hofstad B.A."/>
            <person name="Robles A."/>
            <person name="Haridas S."/>
            <person name="Riley R."/>
            <person name="LaButti K."/>
            <person name="Pangilinan J."/>
            <person name="Andreopoulos W."/>
            <person name="Lipzen A."/>
            <person name="Yan J."/>
            <person name="Wang M."/>
            <person name="Ng V."/>
            <person name="Grigoriev I.V."/>
            <person name="Spatafora J.W."/>
            <person name="Magnuson J.K."/>
            <person name="Baker S.E."/>
            <person name="Pomraning K.R."/>
        </authorList>
    </citation>
    <scope>NUCLEOTIDE SEQUENCE [LARGE SCALE GENOMIC DNA]</scope>
    <source>
        <strain evidence="2">CBS 7786</strain>
    </source>
</reference>
<accession>A0ACC3T4T0</accession>
<dbReference type="Proteomes" id="UP001433508">
    <property type="component" value="Unassembled WGS sequence"/>
</dbReference>
<dbReference type="EMBL" id="MU971350">
    <property type="protein sequence ID" value="KAK9238954.1"/>
    <property type="molecule type" value="Genomic_DNA"/>
</dbReference>
<evidence type="ECO:0000313" key="1">
    <source>
        <dbReference type="EMBL" id="KAK9238954.1"/>
    </source>
</evidence>
<name>A0ACC3T4T0_LIPKO</name>
<organism evidence="1 2">
    <name type="scientific">Lipomyces kononenkoae</name>
    <name type="common">Yeast</name>
    <dbReference type="NCBI Taxonomy" id="34357"/>
    <lineage>
        <taxon>Eukaryota</taxon>
        <taxon>Fungi</taxon>
        <taxon>Dikarya</taxon>
        <taxon>Ascomycota</taxon>
        <taxon>Saccharomycotina</taxon>
        <taxon>Lipomycetes</taxon>
        <taxon>Lipomycetales</taxon>
        <taxon>Lipomycetaceae</taxon>
        <taxon>Lipomyces</taxon>
    </lineage>
</organism>
<evidence type="ECO:0000313" key="2">
    <source>
        <dbReference type="Proteomes" id="UP001433508"/>
    </source>
</evidence>